<comment type="cofactor">
    <cofactor evidence="1">
        <name>Zn(2+)</name>
        <dbReference type="ChEBI" id="CHEBI:29105"/>
    </cofactor>
</comment>
<dbReference type="PANTHER" id="PTHR39453:SF1">
    <property type="entry name" value="PHOSPHATE PROPANOYLTRANSFERASE"/>
    <property type="match status" value="1"/>
</dbReference>
<gene>
    <name evidence="11" type="ORF">A4V09_06250</name>
</gene>
<evidence type="ECO:0000256" key="1">
    <source>
        <dbReference type="ARBA" id="ARBA00001947"/>
    </source>
</evidence>
<evidence type="ECO:0000313" key="11">
    <source>
        <dbReference type="EMBL" id="ANU75404.1"/>
    </source>
</evidence>
<dbReference type="InterPro" id="IPR008300">
    <property type="entry name" value="PTAC"/>
</dbReference>
<keyword evidence="7" id="KW-0862">Zinc</keyword>
<evidence type="ECO:0000256" key="6">
    <source>
        <dbReference type="ARBA" id="ARBA00022723"/>
    </source>
</evidence>
<evidence type="ECO:0000256" key="3">
    <source>
        <dbReference type="ARBA" id="ARBA00012206"/>
    </source>
</evidence>
<dbReference type="GO" id="GO:0046872">
    <property type="term" value="F:metal ion binding"/>
    <property type="evidence" value="ECO:0007669"/>
    <property type="project" value="UniProtKB-KW"/>
</dbReference>
<evidence type="ECO:0000313" key="12">
    <source>
        <dbReference type="Proteomes" id="UP000092574"/>
    </source>
</evidence>
<protein>
    <recommendedName>
        <fullName evidence="4 10">Phosphate propanoyltransferase</fullName>
        <ecNumber evidence="3 10">2.3.1.222</ecNumber>
    </recommendedName>
</protein>
<comment type="function">
    <text evidence="10">Involved in 1,2-propanediol (1,2-PD) degradation by catalyzing the conversion of propanoyl-CoA to propanoyl-phosphate.</text>
</comment>
<evidence type="ECO:0000256" key="7">
    <source>
        <dbReference type="ARBA" id="ARBA00022833"/>
    </source>
</evidence>
<comment type="catalytic activity">
    <reaction evidence="9 10">
        <text>propanoyl-CoA + phosphate = propanoyl phosphate + CoA</text>
        <dbReference type="Rhea" id="RHEA:28046"/>
        <dbReference type="ChEBI" id="CHEBI:43474"/>
        <dbReference type="ChEBI" id="CHEBI:57287"/>
        <dbReference type="ChEBI" id="CHEBI:57392"/>
        <dbReference type="ChEBI" id="CHEBI:58933"/>
        <dbReference type="EC" id="2.3.1.222"/>
    </reaction>
</comment>
<dbReference type="PIRSF" id="PIRSF010130">
    <property type="entry name" value="PduL"/>
    <property type="match status" value="1"/>
</dbReference>
<accession>A0A1C7I906</accession>
<dbReference type="Pfam" id="PF06130">
    <property type="entry name" value="PTAC"/>
    <property type="match status" value="1"/>
</dbReference>
<evidence type="ECO:0000256" key="8">
    <source>
        <dbReference type="ARBA" id="ARBA00023315"/>
    </source>
</evidence>
<dbReference type="STRING" id="1796616.A4V09_06250"/>
<dbReference type="EC" id="2.3.1.222" evidence="3 10"/>
<dbReference type="PANTHER" id="PTHR39453">
    <property type="entry name" value="PHOSPHATE PROPANOYLTRANSFERASE"/>
    <property type="match status" value="1"/>
</dbReference>
<proteinExistence type="inferred from homology"/>
<dbReference type="OrthoDB" id="9784365at2"/>
<dbReference type="KEGG" id="byl:A4V09_06250"/>
<organism evidence="11 12">
    <name type="scientific">Blautia pseudococcoides</name>
    <dbReference type="NCBI Taxonomy" id="1796616"/>
    <lineage>
        <taxon>Bacteria</taxon>
        <taxon>Bacillati</taxon>
        <taxon>Bacillota</taxon>
        <taxon>Clostridia</taxon>
        <taxon>Lachnospirales</taxon>
        <taxon>Lachnospiraceae</taxon>
        <taxon>Blautia</taxon>
    </lineage>
</organism>
<dbReference type="NCBIfam" id="NF040837">
    <property type="entry name" value="BMC_EutD_Gpos"/>
    <property type="match status" value="1"/>
</dbReference>
<reference evidence="11" key="1">
    <citation type="submission" date="2017-04" db="EMBL/GenBank/DDBJ databases">
        <title>Complete Genome Sequences of Twelve Strains of a Stable Defined Moderately Diverse Mouse Microbiota 2 (sDMDMm2).</title>
        <authorList>
            <person name="Uchimura Y."/>
            <person name="Wyss M."/>
            <person name="Brugiroux S."/>
            <person name="Limenitakis J.P."/>
            <person name="Stecher B."/>
            <person name="McCoy K.D."/>
            <person name="Macpherson A.J."/>
        </authorList>
    </citation>
    <scope>NUCLEOTIDE SEQUENCE</scope>
    <source>
        <strain evidence="11">YL58</strain>
    </source>
</reference>
<comment type="pathway">
    <text evidence="10">Polyol metabolism; 1,2-propanediol degradation.</text>
</comment>
<dbReference type="Proteomes" id="UP000092574">
    <property type="component" value="Chromosome"/>
</dbReference>
<dbReference type="UniPathway" id="UPA00621"/>
<keyword evidence="8 10" id="KW-0012">Acyltransferase</keyword>
<evidence type="ECO:0000256" key="10">
    <source>
        <dbReference type="PIRNR" id="PIRNR010130"/>
    </source>
</evidence>
<keyword evidence="6" id="KW-0479">Metal-binding</keyword>
<sequence length="207" mass="23050">MNVEVEAVVEAVVRELKDKMMVEVEASGRHVHLSREDVERLFGKGYRLTKVRDLSQPGQYVCKERVSLTGPKGTIHGVVILGPERGETQAEVSMTDTLALGIRPPVRLSGDIAGTPGITISNGDRQIVTDKGVIIAKRHMHITPEDARRLHVKDKEALKIKVYGSRPVIFEDTIARVSSEFQTYVHIDYDEANACGFEKGTFCRIIR</sequence>
<keyword evidence="12" id="KW-1185">Reference proteome</keyword>
<dbReference type="GO" id="GO:0016747">
    <property type="term" value="F:acyltransferase activity, transferring groups other than amino-acyl groups"/>
    <property type="evidence" value="ECO:0007669"/>
    <property type="project" value="InterPro"/>
</dbReference>
<evidence type="ECO:0000256" key="2">
    <source>
        <dbReference type="ARBA" id="ARBA00007342"/>
    </source>
</evidence>
<dbReference type="AlphaFoldDB" id="A0A1C7I906"/>
<comment type="similarity">
    <text evidence="2 10">Belongs to the PduL family.</text>
</comment>
<evidence type="ECO:0000256" key="9">
    <source>
        <dbReference type="ARBA" id="ARBA00047589"/>
    </source>
</evidence>
<name>A0A1C7I906_9FIRM</name>
<keyword evidence="5 10" id="KW-0808">Transferase</keyword>
<dbReference type="GO" id="GO:0051144">
    <property type="term" value="P:1,2-propanediol catabolic process"/>
    <property type="evidence" value="ECO:0007669"/>
    <property type="project" value="UniProtKB-UniPathway"/>
</dbReference>
<evidence type="ECO:0000256" key="5">
    <source>
        <dbReference type="ARBA" id="ARBA00022679"/>
    </source>
</evidence>
<dbReference type="EMBL" id="CP015405">
    <property type="protein sequence ID" value="ANU75404.1"/>
    <property type="molecule type" value="Genomic_DNA"/>
</dbReference>
<evidence type="ECO:0000256" key="4">
    <source>
        <dbReference type="ARBA" id="ARBA00020837"/>
    </source>
</evidence>
<dbReference type="RefSeq" id="WP_065541607.1">
    <property type="nucleotide sequence ID" value="NZ_CP015405.2"/>
</dbReference>
<dbReference type="NCBIfam" id="NF011652">
    <property type="entry name" value="PRK15070.1"/>
    <property type="match status" value="1"/>
</dbReference>